<feature type="non-terminal residue" evidence="4">
    <location>
        <position position="1"/>
    </location>
</feature>
<dbReference type="EMBL" id="AY832664">
    <property type="protein sequence ID" value="AAV92433.1"/>
    <property type="molecule type" value="Genomic_DNA"/>
</dbReference>
<comment type="similarity">
    <text evidence="1">Belongs to the formin-like family. Class-I subfamily.</text>
</comment>
<dbReference type="EMBL" id="AY832653">
    <property type="protein sequence ID" value="AAV92422.1"/>
    <property type="molecule type" value="Genomic_DNA"/>
</dbReference>
<dbReference type="PROSITE" id="PS51444">
    <property type="entry name" value="FH2"/>
    <property type="match status" value="1"/>
</dbReference>
<reference evidence="4" key="1">
    <citation type="journal article" date="2005" name="Genetics">
        <title>Nucleotide diversity and linkage disequilibrium in cold-hardiness- and wood quality-related candidate genes in Douglas fir.</title>
        <authorList>
            <person name="Krutovsky K.V."/>
            <person name="Neale D.B."/>
        </authorList>
    </citation>
    <scope>NUCLEOTIDE SEQUENCE</scope>
</reference>
<name>Q5ME10_PSEMZ</name>
<dbReference type="EMBL" id="AY832662">
    <property type="protein sequence ID" value="AAV92431.1"/>
    <property type="molecule type" value="Genomic_DNA"/>
</dbReference>
<dbReference type="Gene3D" id="1.20.58.2220">
    <property type="entry name" value="Formin, FH2 domain"/>
    <property type="match status" value="1"/>
</dbReference>
<dbReference type="EMBL" id="AY832646">
    <property type="protein sequence ID" value="AAV92415.1"/>
    <property type="molecule type" value="Genomic_DNA"/>
</dbReference>
<dbReference type="EMBL" id="AY832648">
    <property type="protein sequence ID" value="AAV92417.1"/>
    <property type="molecule type" value="Genomic_DNA"/>
</dbReference>
<feature type="region of interest" description="Disordered" evidence="2">
    <location>
        <begin position="79"/>
        <end position="112"/>
    </location>
</feature>
<dbReference type="PANTHER" id="PTHR23213:SF368">
    <property type="entry name" value="HISTONE H3-K79 METHYLTRANSFERASE"/>
    <property type="match status" value="1"/>
</dbReference>
<dbReference type="EMBL" id="AY832652">
    <property type="protein sequence ID" value="AAV92421.1"/>
    <property type="molecule type" value="Genomic_DNA"/>
</dbReference>
<dbReference type="PANTHER" id="PTHR23213">
    <property type="entry name" value="FORMIN-RELATED"/>
    <property type="match status" value="1"/>
</dbReference>
<accession>Q5ME10</accession>
<dbReference type="AlphaFoldDB" id="Q5ME10"/>
<dbReference type="EMBL" id="AY832643">
    <property type="protein sequence ID" value="AAV92412.1"/>
    <property type="molecule type" value="Genomic_DNA"/>
</dbReference>
<dbReference type="EMBL" id="AY832663">
    <property type="protein sequence ID" value="AAV92432.1"/>
    <property type="molecule type" value="Genomic_DNA"/>
</dbReference>
<feature type="compositionally biased region" description="Polar residues" evidence="2">
    <location>
        <begin position="81"/>
        <end position="95"/>
    </location>
</feature>
<dbReference type="EMBL" id="AY832640">
    <property type="protein sequence ID" value="AAV92409.1"/>
    <property type="molecule type" value="Genomic_DNA"/>
</dbReference>
<dbReference type="EMBL" id="AY832649">
    <property type="protein sequence ID" value="AAV92418.1"/>
    <property type="molecule type" value="Genomic_DNA"/>
</dbReference>
<dbReference type="EMBL" id="AY832654">
    <property type="protein sequence ID" value="AAV92423.1"/>
    <property type="molecule type" value="Genomic_DNA"/>
</dbReference>
<dbReference type="InterPro" id="IPR027643">
    <property type="entry name" value="Formin-like_plant"/>
</dbReference>
<dbReference type="Pfam" id="PF02181">
    <property type="entry name" value="FH2"/>
    <property type="match status" value="1"/>
</dbReference>
<organism evidence="4">
    <name type="scientific">Pseudotsuga menziesii var. menziesii</name>
    <dbReference type="NCBI Taxonomy" id="278161"/>
    <lineage>
        <taxon>Eukaryota</taxon>
        <taxon>Viridiplantae</taxon>
        <taxon>Streptophyta</taxon>
        <taxon>Embryophyta</taxon>
        <taxon>Tracheophyta</taxon>
        <taxon>Spermatophyta</taxon>
        <taxon>Pinopsida</taxon>
        <taxon>Pinidae</taxon>
        <taxon>Conifers I</taxon>
        <taxon>Pinales</taxon>
        <taxon>Pinaceae</taxon>
        <taxon>Pseudotsuga</taxon>
    </lineage>
</organism>
<feature type="domain" description="FH2" evidence="3">
    <location>
        <begin position="1"/>
        <end position="94"/>
    </location>
</feature>
<dbReference type="InterPro" id="IPR042201">
    <property type="entry name" value="FH2_Formin_sf"/>
</dbReference>
<feature type="non-terminal residue" evidence="4">
    <location>
        <position position="112"/>
    </location>
</feature>
<dbReference type="EMBL" id="AY832655">
    <property type="protein sequence ID" value="AAV92424.1"/>
    <property type="molecule type" value="Genomic_DNA"/>
</dbReference>
<sequence length="112" mass="12901">DVPEDIFHQSMGSFLQQSEEEISQIQVEEVKVFSHVKEITKYFHGNAVKEEAHPFRIFVVVRDFTSMLDRVCKEVGRLQKSRNPPISSQKGPSSTSDDKLSRSLFPTDFDRN</sequence>
<dbReference type="GO" id="GO:0045010">
    <property type="term" value="P:actin nucleation"/>
    <property type="evidence" value="ECO:0007669"/>
    <property type="project" value="InterPro"/>
</dbReference>
<dbReference type="GO" id="GO:0051015">
    <property type="term" value="F:actin filament binding"/>
    <property type="evidence" value="ECO:0007669"/>
    <property type="project" value="InterPro"/>
</dbReference>
<protein>
    <submittedName>
        <fullName evidence="4">Formin-like</fullName>
    </submittedName>
</protein>
<dbReference type="EMBL" id="AY832639">
    <property type="protein sequence ID" value="AAV92408.1"/>
    <property type="molecule type" value="Genomic_DNA"/>
</dbReference>
<proteinExistence type="inferred from homology"/>
<evidence type="ECO:0000256" key="2">
    <source>
        <dbReference type="SAM" id="MobiDB-lite"/>
    </source>
</evidence>
<dbReference type="InterPro" id="IPR015425">
    <property type="entry name" value="FH2_Formin"/>
</dbReference>
<evidence type="ECO:0000313" key="4">
    <source>
        <dbReference type="EMBL" id="AAV92409.1"/>
    </source>
</evidence>
<evidence type="ECO:0000256" key="1">
    <source>
        <dbReference type="ARBA" id="ARBA00025793"/>
    </source>
</evidence>
<evidence type="ECO:0000259" key="3">
    <source>
        <dbReference type="PROSITE" id="PS51444"/>
    </source>
</evidence>
<dbReference type="SUPFAM" id="SSF101447">
    <property type="entry name" value="Formin homology 2 domain (FH2 domain)"/>
    <property type="match status" value="1"/>
</dbReference>